<evidence type="ECO:0000256" key="4">
    <source>
        <dbReference type="ARBA" id="ARBA00023136"/>
    </source>
</evidence>
<dbReference type="Proteomes" id="UP000054321">
    <property type="component" value="Unassembled WGS sequence"/>
</dbReference>
<proteinExistence type="predicted"/>
<dbReference type="STRING" id="913774.A0A0C3DN69"/>
<dbReference type="PANTHER" id="PTHR23502">
    <property type="entry name" value="MAJOR FACILITATOR SUPERFAMILY"/>
    <property type="match status" value="1"/>
</dbReference>
<keyword evidence="3 5" id="KW-1133">Transmembrane helix</keyword>
<dbReference type="OrthoDB" id="3936150at2759"/>
<dbReference type="GO" id="GO:0015606">
    <property type="term" value="F:spermidine transmembrane transporter activity"/>
    <property type="evidence" value="ECO:0007669"/>
    <property type="project" value="TreeGrafter"/>
</dbReference>
<protein>
    <submittedName>
        <fullName evidence="6">Uncharacterized protein</fullName>
    </submittedName>
</protein>
<evidence type="ECO:0000256" key="5">
    <source>
        <dbReference type="SAM" id="Phobius"/>
    </source>
</evidence>
<sequence length="119" mass="13181">MSLLDRNLYQGQYRKSIEKGKKGVAPEYRLYEALFGSAGLPVSLFWCAWTAKMSVHWIIPIIGLVPFAWVNISVFISGVLYMVDTYMAANGESAMVANGLLRYIFGAAFPLSLCKCTGD</sequence>
<keyword evidence="4 5" id="KW-0472">Membrane</keyword>
<feature type="transmembrane region" description="Helical" evidence="5">
    <location>
        <begin position="57"/>
        <end position="83"/>
    </location>
</feature>
<evidence type="ECO:0000256" key="3">
    <source>
        <dbReference type="ARBA" id="ARBA00022989"/>
    </source>
</evidence>
<evidence type="ECO:0000313" key="6">
    <source>
        <dbReference type="EMBL" id="KIN03478.1"/>
    </source>
</evidence>
<dbReference type="InParanoid" id="A0A0C3DN69"/>
<reference evidence="6 7" key="1">
    <citation type="submission" date="2014-04" db="EMBL/GenBank/DDBJ databases">
        <authorList>
            <consortium name="DOE Joint Genome Institute"/>
            <person name="Kuo A."/>
            <person name="Martino E."/>
            <person name="Perotto S."/>
            <person name="Kohler A."/>
            <person name="Nagy L.G."/>
            <person name="Floudas D."/>
            <person name="Copeland A."/>
            <person name="Barry K.W."/>
            <person name="Cichocki N."/>
            <person name="Veneault-Fourrey C."/>
            <person name="LaButti K."/>
            <person name="Lindquist E.A."/>
            <person name="Lipzen A."/>
            <person name="Lundell T."/>
            <person name="Morin E."/>
            <person name="Murat C."/>
            <person name="Sun H."/>
            <person name="Tunlid A."/>
            <person name="Henrissat B."/>
            <person name="Grigoriev I.V."/>
            <person name="Hibbett D.S."/>
            <person name="Martin F."/>
            <person name="Nordberg H.P."/>
            <person name="Cantor M.N."/>
            <person name="Hua S.X."/>
        </authorList>
    </citation>
    <scope>NUCLEOTIDE SEQUENCE [LARGE SCALE GENOMIC DNA]</scope>
    <source>
        <strain evidence="6 7">Zn</strain>
    </source>
</reference>
<organism evidence="6 7">
    <name type="scientific">Oidiodendron maius (strain Zn)</name>
    <dbReference type="NCBI Taxonomy" id="913774"/>
    <lineage>
        <taxon>Eukaryota</taxon>
        <taxon>Fungi</taxon>
        <taxon>Dikarya</taxon>
        <taxon>Ascomycota</taxon>
        <taxon>Pezizomycotina</taxon>
        <taxon>Leotiomycetes</taxon>
        <taxon>Leotiomycetes incertae sedis</taxon>
        <taxon>Myxotrichaceae</taxon>
        <taxon>Oidiodendron</taxon>
    </lineage>
</organism>
<keyword evidence="7" id="KW-1185">Reference proteome</keyword>
<feature type="transmembrane region" description="Helical" evidence="5">
    <location>
        <begin position="30"/>
        <end position="51"/>
    </location>
</feature>
<dbReference type="HOGENOM" id="CLU_2062163_0_0_1"/>
<keyword evidence="2 5" id="KW-0812">Transmembrane</keyword>
<comment type="subcellular location">
    <subcellularLocation>
        <location evidence="1">Membrane</location>
        <topology evidence="1">Multi-pass membrane protein</topology>
    </subcellularLocation>
</comment>
<dbReference type="EMBL" id="KN832873">
    <property type="protein sequence ID" value="KIN03478.1"/>
    <property type="molecule type" value="Genomic_DNA"/>
</dbReference>
<dbReference type="PANTHER" id="PTHR23502:SF38">
    <property type="entry name" value="POLYAMINE TRANSPORTER 4"/>
    <property type="match status" value="1"/>
</dbReference>
<gene>
    <name evidence="6" type="ORF">OIDMADRAFT_51439</name>
</gene>
<accession>A0A0C3DN69</accession>
<reference evidence="7" key="2">
    <citation type="submission" date="2015-01" db="EMBL/GenBank/DDBJ databases">
        <title>Evolutionary Origins and Diversification of the Mycorrhizal Mutualists.</title>
        <authorList>
            <consortium name="DOE Joint Genome Institute"/>
            <consortium name="Mycorrhizal Genomics Consortium"/>
            <person name="Kohler A."/>
            <person name="Kuo A."/>
            <person name="Nagy L.G."/>
            <person name="Floudas D."/>
            <person name="Copeland A."/>
            <person name="Barry K.W."/>
            <person name="Cichocki N."/>
            <person name="Veneault-Fourrey C."/>
            <person name="LaButti K."/>
            <person name="Lindquist E.A."/>
            <person name="Lipzen A."/>
            <person name="Lundell T."/>
            <person name="Morin E."/>
            <person name="Murat C."/>
            <person name="Riley R."/>
            <person name="Ohm R."/>
            <person name="Sun H."/>
            <person name="Tunlid A."/>
            <person name="Henrissat B."/>
            <person name="Grigoriev I.V."/>
            <person name="Hibbett D.S."/>
            <person name="Martin F."/>
        </authorList>
    </citation>
    <scope>NUCLEOTIDE SEQUENCE [LARGE SCALE GENOMIC DNA]</scope>
    <source>
        <strain evidence="7">Zn</strain>
    </source>
</reference>
<evidence type="ECO:0000313" key="7">
    <source>
        <dbReference type="Proteomes" id="UP000054321"/>
    </source>
</evidence>
<dbReference type="GO" id="GO:0000297">
    <property type="term" value="F:spermine transmembrane transporter activity"/>
    <property type="evidence" value="ECO:0007669"/>
    <property type="project" value="TreeGrafter"/>
</dbReference>
<evidence type="ECO:0000256" key="2">
    <source>
        <dbReference type="ARBA" id="ARBA00022692"/>
    </source>
</evidence>
<dbReference type="GO" id="GO:0005886">
    <property type="term" value="C:plasma membrane"/>
    <property type="evidence" value="ECO:0007669"/>
    <property type="project" value="TreeGrafter"/>
</dbReference>
<dbReference type="AlphaFoldDB" id="A0A0C3DN69"/>
<name>A0A0C3DN69_OIDMZ</name>
<evidence type="ECO:0000256" key="1">
    <source>
        <dbReference type="ARBA" id="ARBA00004141"/>
    </source>
</evidence>